<dbReference type="Proteomes" id="UP000701853">
    <property type="component" value="Chromosome 3"/>
</dbReference>
<sequence>MVQIKAIEGKGDWYWAHLEPMLVHNTDIGLPKAVKLRCSLCDTIFSISNPLKNNFRTFIPLVVSLLLRVLVLFQLAYSPSPRAVVTASSGTRNFLLEQYLVLSDGREDLGVLAMFEDRVKKLKSLKASPGPTLSKSQIECVVGFLADWMYKCCGLVSFSNLEHPKFRAFLNQVGLPPVPTRELVRSRLDVKYEEVKAESEAKIRDAMLFQIALMDGNGEESVVNLTVNLPNGTSLHRKAIFFTGSIPSKYGEEVLLETLTVICGNVVQQCAGIVVGKFKTKALRNLQSQRHWMVNLSYQFQGFNSLIKDFTKDLPLLKTVTENALKVASFINNTSQIQSSFQKYQLQECGIPRLLRVPLSDHGFGPVCTMKNAGVGSDENGGGCRGREEGIRRKKMDTK</sequence>
<evidence type="ECO:0000256" key="1">
    <source>
        <dbReference type="SAM" id="MobiDB-lite"/>
    </source>
</evidence>
<feature type="domain" description="DUF7963" evidence="2">
    <location>
        <begin position="1"/>
        <end position="51"/>
    </location>
</feature>
<evidence type="ECO:0000313" key="3">
    <source>
        <dbReference type="EMBL" id="KAG8499123.1"/>
    </source>
</evidence>
<feature type="compositionally biased region" description="Basic and acidic residues" evidence="1">
    <location>
        <begin position="385"/>
        <end position="399"/>
    </location>
</feature>
<dbReference type="OrthoDB" id="1873691at2759"/>
<keyword evidence="4" id="KW-1185">Reference proteome</keyword>
<dbReference type="EMBL" id="JAHUZN010000003">
    <property type="protein sequence ID" value="KAG8499123.1"/>
    <property type="molecule type" value="Genomic_DNA"/>
</dbReference>
<organism evidence="3 4">
    <name type="scientific">Gossypium anomalum</name>
    <dbReference type="NCBI Taxonomy" id="47600"/>
    <lineage>
        <taxon>Eukaryota</taxon>
        <taxon>Viridiplantae</taxon>
        <taxon>Streptophyta</taxon>
        <taxon>Embryophyta</taxon>
        <taxon>Tracheophyta</taxon>
        <taxon>Spermatophyta</taxon>
        <taxon>Magnoliopsida</taxon>
        <taxon>eudicotyledons</taxon>
        <taxon>Gunneridae</taxon>
        <taxon>Pentapetalae</taxon>
        <taxon>rosids</taxon>
        <taxon>malvids</taxon>
        <taxon>Malvales</taxon>
        <taxon>Malvaceae</taxon>
        <taxon>Malvoideae</taxon>
        <taxon>Gossypium</taxon>
    </lineage>
</organism>
<dbReference type="AlphaFoldDB" id="A0A8J5ZCG0"/>
<name>A0A8J5ZCG0_9ROSI</name>
<accession>A0A8J5ZCG0</accession>
<dbReference type="Pfam" id="PF25908">
    <property type="entry name" value="DUF7963"/>
    <property type="match status" value="1"/>
</dbReference>
<proteinExistence type="predicted"/>
<dbReference type="InterPro" id="IPR058269">
    <property type="entry name" value="DUF7963"/>
</dbReference>
<gene>
    <name evidence="3" type="ORF">CXB51_005585</name>
</gene>
<evidence type="ECO:0000313" key="4">
    <source>
        <dbReference type="Proteomes" id="UP000701853"/>
    </source>
</evidence>
<dbReference type="PANTHER" id="PTHR32166">
    <property type="entry name" value="OSJNBA0013A04.12 PROTEIN"/>
    <property type="match status" value="1"/>
</dbReference>
<protein>
    <recommendedName>
        <fullName evidence="2">DUF7963 domain-containing protein</fullName>
    </recommendedName>
</protein>
<evidence type="ECO:0000259" key="2">
    <source>
        <dbReference type="Pfam" id="PF25908"/>
    </source>
</evidence>
<comment type="caution">
    <text evidence="3">The sequence shown here is derived from an EMBL/GenBank/DDBJ whole genome shotgun (WGS) entry which is preliminary data.</text>
</comment>
<reference evidence="3 4" key="1">
    <citation type="journal article" date="2021" name="bioRxiv">
        <title>The Gossypium anomalum genome as a resource for cotton improvement and evolutionary analysis of hybrid incompatibility.</title>
        <authorList>
            <person name="Grover C.E."/>
            <person name="Yuan D."/>
            <person name="Arick M.A."/>
            <person name="Miller E.R."/>
            <person name="Hu G."/>
            <person name="Peterson D.G."/>
            <person name="Wendel J.F."/>
            <person name="Udall J.A."/>
        </authorList>
    </citation>
    <scope>NUCLEOTIDE SEQUENCE [LARGE SCALE GENOMIC DNA]</scope>
    <source>
        <strain evidence="3">JFW-Udall</strain>
        <tissue evidence="3">Leaf</tissue>
    </source>
</reference>
<feature type="region of interest" description="Disordered" evidence="1">
    <location>
        <begin position="378"/>
        <end position="399"/>
    </location>
</feature>
<dbReference type="PANTHER" id="PTHR32166:SF24">
    <property type="entry name" value="F16P17.2 PROTEIN"/>
    <property type="match status" value="1"/>
</dbReference>